<keyword evidence="6 9" id="KW-0378">Hydrolase</keyword>
<dbReference type="InterPro" id="IPR005122">
    <property type="entry name" value="Uracil-DNA_glycosylase-like"/>
</dbReference>
<comment type="function">
    <text evidence="2">Excises uracil residues from the DNA which can arise as a result of misincorporation of dUMP residues by DNA polymerase or due to deamination of cytosine.</text>
</comment>
<evidence type="ECO:0000256" key="5">
    <source>
        <dbReference type="ARBA" id="ARBA00022763"/>
    </source>
</evidence>
<organism evidence="9 10">
    <name type="scientific">Microbacterium phyllosphaerae</name>
    <dbReference type="NCBI Taxonomy" id="124798"/>
    <lineage>
        <taxon>Bacteria</taxon>
        <taxon>Bacillati</taxon>
        <taxon>Actinomycetota</taxon>
        <taxon>Actinomycetes</taxon>
        <taxon>Micrococcales</taxon>
        <taxon>Microbacteriaceae</taxon>
        <taxon>Microbacterium</taxon>
    </lineage>
</organism>
<dbReference type="RefSeq" id="WP_210096645.1">
    <property type="nucleotide sequence ID" value="NZ_BAAAIO010000001.1"/>
</dbReference>
<reference evidence="9 10" key="1">
    <citation type="submission" date="2021-03" db="EMBL/GenBank/DDBJ databases">
        <title>Sequencing the genomes of 1000 actinobacteria strains.</title>
        <authorList>
            <person name="Klenk H.-P."/>
        </authorList>
    </citation>
    <scope>NUCLEOTIDE SEQUENCE [LARGE SCALE GENOMIC DNA]</scope>
    <source>
        <strain evidence="9 10">DSM 13468</strain>
    </source>
</reference>
<dbReference type="CDD" id="cd10027">
    <property type="entry name" value="UDG-F1-like"/>
    <property type="match status" value="1"/>
</dbReference>
<gene>
    <name evidence="9" type="ORF">JOF42_000771</name>
</gene>
<dbReference type="PANTHER" id="PTHR11264">
    <property type="entry name" value="URACIL-DNA GLYCOSYLASE"/>
    <property type="match status" value="1"/>
</dbReference>
<dbReference type="SMART" id="SM00987">
    <property type="entry name" value="UreE_C"/>
    <property type="match status" value="1"/>
</dbReference>
<dbReference type="PANTHER" id="PTHR11264:SF0">
    <property type="entry name" value="URACIL-DNA GLYCOSYLASE"/>
    <property type="match status" value="1"/>
</dbReference>
<keyword evidence="9" id="KW-0326">Glycosidase</keyword>
<comment type="caution">
    <text evidence="9">The sequence shown here is derived from an EMBL/GenBank/DDBJ whole genome shotgun (WGS) entry which is preliminary data.</text>
</comment>
<dbReference type="Proteomes" id="UP000703720">
    <property type="component" value="Unassembled WGS sequence"/>
</dbReference>
<dbReference type="SMART" id="SM00986">
    <property type="entry name" value="UDG"/>
    <property type="match status" value="1"/>
</dbReference>
<keyword evidence="7" id="KW-0234">DNA repair</keyword>
<dbReference type="EMBL" id="JAGIOA010000001">
    <property type="protein sequence ID" value="MBP2377276.1"/>
    <property type="molecule type" value="Genomic_DNA"/>
</dbReference>
<dbReference type="Gene3D" id="3.40.470.10">
    <property type="entry name" value="Uracil-DNA glycosylase-like domain"/>
    <property type="match status" value="1"/>
</dbReference>
<dbReference type="GO" id="GO:0004844">
    <property type="term" value="F:uracil DNA N-glycosylase activity"/>
    <property type="evidence" value="ECO:0007669"/>
    <property type="project" value="UniProtKB-EC"/>
</dbReference>
<evidence type="ECO:0000256" key="4">
    <source>
        <dbReference type="ARBA" id="ARBA00012030"/>
    </source>
</evidence>
<evidence type="ECO:0000259" key="8">
    <source>
        <dbReference type="SMART" id="SM00986"/>
    </source>
</evidence>
<protein>
    <recommendedName>
        <fullName evidence="4">uracil-DNA glycosylase</fullName>
        <ecNumber evidence="4">3.2.2.27</ecNumber>
    </recommendedName>
</protein>
<comment type="similarity">
    <text evidence="3">Belongs to the uracil-DNA glycosylase (UDG) superfamily. UNG family.</text>
</comment>
<keyword evidence="10" id="KW-1185">Reference proteome</keyword>
<evidence type="ECO:0000256" key="7">
    <source>
        <dbReference type="ARBA" id="ARBA00023204"/>
    </source>
</evidence>
<dbReference type="InterPro" id="IPR036895">
    <property type="entry name" value="Uracil-DNA_glycosylase-like_sf"/>
</dbReference>
<feature type="domain" description="Uracil-DNA glycosylase-like" evidence="8">
    <location>
        <begin position="56"/>
        <end position="220"/>
    </location>
</feature>
<evidence type="ECO:0000313" key="9">
    <source>
        <dbReference type="EMBL" id="MBP2377276.1"/>
    </source>
</evidence>
<proteinExistence type="inferred from homology"/>
<dbReference type="SUPFAM" id="SSF52141">
    <property type="entry name" value="Uracil-DNA glycosylase-like"/>
    <property type="match status" value="1"/>
</dbReference>
<sequence>MNTSSVVKAPNGLTLPRVWDEWLDLRVSDRPPDLQSLYQRGLDVLPERRNVFRAFELAAPTDVRVMVLGQDPYDTSGLADGLAFSQHGEVDKRSALHRIFLNLERDPDIPFTRPATGDLTEWATGGVLLLNTALTVVSNKPKSHLRLWKPFIETVIRSLAASGSPIAFVVLGEDARKIAMPLLRQVPRDAIIRAAHPMASNTDQRPFKGTYVFSEANQFLGDRAINWSAISPST</sequence>
<evidence type="ECO:0000256" key="2">
    <source>
        <dbReference type="ARBA" id="ARBA00002631"/>
    </source>
</evidence>
<evidence type="ECO:0000256" key="3">
    <source>
        <dbReference type="ARBA" id="ARBA00008184"/>
    </source>
</evidence>
<keyword evidence="5" id="KW-0227">DNA damage</keyword>
<dbReference type="InterPro" id="IPR002043">
    <property type="entry name" value="UDG_fam1"/>
</dbReference>
<evidence type="ECO:0000256" key="6">
    <source>
        <dbReference type="ARBA" id="ARBA00022801"/>
    </source>
</evidence>
<accession>A0ABS4WML8</accession>
<evidence type="ECO:0000313" key="10">
    <source>
        <dbReference type="Proteomes" id="UP000703720"/>
    </source>
</evidence>
<dbReference type="Pfam" id="PF03167">
    <property type="entry name" value="UDG"/>
    <property type="match status" value="1"/>
</dbReference>
<dbReference type="EC" id="3.2.2.27" evidence="4"/>
<name>A0ABS4WML8_9MICO</name>
<comment type="catalytic activity">
    <reaction evidence="1">
        <text>Hydrolyzes single-stranded DNA or mismatched double-stranded DNA and polynucleotides, releasing free uracil.</text>
        <dbReference type="EC" id="3.2.2.27"/>
    </reaction>
</comment>
<evidence type="ECO:0000256" key="1">
    <source>
        <dbReference type="ARBA" id="ARBA00001400"/>
    </source>
</evidence>